<organism evidence="2 3">
    <name type="scientific">Streptacidiphilus cavernicola</name>
    <dbReference type="NCBI Taxonomy" id="3342716"/>
    <lineage>
        <taxon>Bacteria</taxon>
        <taxon>Bacillati</taxon>
        <taxon>Actinomycetota</taxon>
        <taxon>Actinomycetes</taxon>
        <taxon>Kitasatosporales</taxon>
        <taxon>Streptomycetaceae</taxon>
        <taxon>Streptacidiphilus</taxon>
    </lineage>
</organism>
<proteinExistence type="predicted"/>
<feature type="compositionally biased region" description="Pro residues" evidence="1">
    <location>
        <begin position="89"/>
        <end position="104"/>
    </location>
</feature>
<accession>A0ABV6UVJ9</accession>
<feature type="region of interest" description="Disordered" evidence="1">
    <location>
        <begin position="54"/>
        <end position="118"/>
    </location>
</feature>
<dbReference type="RefSeq" id="WP_232242673.1">
    <property type="nucleotide sequence ID" value="NZ_JBHEZZ010000021.1"/>
</dbReference>
<evidence type="ECO:0000256" key="1">
    <source>
        <dbReference type="SAM" id="MobiDB-lite"/>
    </source>
</evidence>
<evidence type="ECO:0000313" key="2">
    <source>
        <dbReference type="EMBL" id="MFC1405481.1"/>
    </source>
</evidence>
<evidence type="ECO:0008006" key="4">
    <source>
        <dbReference type="Google" id="ProtNLM"/>
    </source>
</evidence>
<keyword evidence="3" id="KW-1185">Reference proteome</keyword>
<dbReference type="Proteomes" id="UP001592528">
    <property type="component" value="Unassembled WGS sequence"/>
</dbReference>
<evidence type="ECO:0000313" key="3">
    <source>
        <dbReference type="Proteomes" id="UP001592528"/>
    </source>
</evidence>
<feature type="compositionally biased region" description="Low complexity" evidence="1">
    <location>
        <begin position="54"/>
        <end position="74"/>
    </location>
</feature>
<dbReference type="EMBL" id="JBHEZZ010000021">
    <property type="protein sequence ID" value="MFC1405481.1"/>
    <property type="molecule type" value="Genomic_DNA"/>
</dbReference>
<sequence length="188" mass="18863">MSRFLRFFVVWLCCTALTATAVFLTVRFVLGSTAPLPPGTAGVTTVLALATPIPGSPSATGTGTPSSTPDASPSVPRPKPSPSATTASQPPPQPRHSSAPPPGHPSSADCSGGAGTHSFSSAGGQVVVRFGADAVCLVSAVPALGFTTSTAQSSPGTLTVTFSGGHHRSELTASLQPQAQEVTREVSW</sequence>
<comment type="caution">
    <text evidence="2">The sequence shown here is derived from an EMBL/GenBank/DDBJ whole genome shotgun (WGS) entry which is preliminary data.</text>
</comment>
<name>A0ABV6UVJ9_9ACTN</name>
<gene>
    <name evidence="2" type="ORF">ACEZDJ_29765</name>
</gene>
<reference evidence="2 3" key="1">
    <citation type="submission" date="2024-09" db="EMBL/GenBank/DDBJ databases">
        <authorList>
            <person name="Lee S.D."/>
        </authorList>
    </citation>
    <scope>NUCLEOTIDE SEQUENCE [LARGE SCALE GENOMIC DNA]</scope>
    <source>
        <strain evidence="2 3">N1-5</strain>
    </source>
</reference>
<protein>
    <recommendedName>
        <fullName evidence="4">Serine/threonine protein kinase</fullName>
    </recommendedName>
</protein>